<evidence type="ECO:0000313" key="2">
    <source>
        <dbReference type="EnsemblMetazoa" id="Aqu2.1.43107_001"/>
    </source>
</evidence>
<dbReference type="InParanoid" id="A0A1X7VSP9"/>
<reference evidence="2" key="1">
    <citation type="submission" date="2017-05" db="UniProtKB">
        <authorList>
            <consortium name="EnsemblMetazoa"/>
        </authorList>
    </citation>
    <scope>IDENTIFICATION</scope>
</reference>
<dbReference type="InterPro" id="IPR008906">
    <property type="entry name" value="HATC_C_dom"/>
</dbReference>
<sequence length="148" mass="16201">MGGIGSKVSGSTVPVLDLVAPNPKVIPTKVKPLKQLKTAQRPAHKVCGIVLINKAVESTAHRTAGTEAIIEVRRYFEEPIILRSSNPLLWWKENQHRFPRLMQIAKKYLCIPGSSVPSERLFSKAGQLLLILSPSSSPTPLAPAHPQE</sequence>
<dbReference type="eggNOG" id="KOG1121">
    <property type="taxonomic scope" value="Eukaryota"/>
</dbReference>
<name>A0A1X7VSP9_AMPQE</name>
<dbReference type="SUPFAM" id="SSF53098">
    <property type="entry name" value="Ribonuclease H-like"/>
    <property type="match status" value="1"/>
</dbReference>
<dbReference type="EnsemblMetazoa" id="Aqu2.1.43107_001">
    <property type="protein sequence ID" value="Aqu2.1.43107_001"/>
    <property type="gene ID" value="Aqu2.1.43107"/>
</dbReference>
<dbReference type="PANTHER" id="PTHR47611:SF3">
    <property type="entry name" value="HAT C-TERMINAL DIMERISATION DOMAIN-CONTAINING PROTEIN"/>
    <property type="match status" value="1"/>
</dbReference>
<dbReference type="GO" id="GO:0046983">
    <property type="term" value="F:protein dimerization activity"/>
    <property type="evidence" value="ECO:0007669"/>
    <property type="project" value="InterPro"/>
</dbReference>
<accession>A0A1X7VSP9</accession>
<dbReference type="Pfam" id="PF05699">
    <property type="entry name" value="Dimer_Tnp_hAT"/>
    <property type="match status" value="1"/>
</dbReference>
<proteinExistence type="predicted"/>
<organism evidence="2">
    <name type="scientific">Amphimedon queenslandica</name>
    <name type="common">Sponge</name>
    <dbReference type="NCBI Taxonomy" id="400682"/>
    <lineage>
        <taxon>Eukaryota</taxon>
        <taxon>Metazoa</taxon>
        <taxon>Porifera</taxon>
        <taxon>Demospongiae</taxon>
        <taxon>Heteroscleromorpha</taxon>
        <taxon>Haplosclerida</taxon>
        <taxon>Niphatidae</taxon>
        <taxon>Amphimedon</taxon>
    </lineage>
</organism>
<protein>
    <recommendedName>
        <fullName evidence="1">HAT C-terminal dimerisation domain-containing protein</fullName>
    </recommendedName>
</protein>
<dbReference type="AlphaFoldDB" id="A0A1X7VSP9"/>
<feature type="domain" description="HAT C-terminal dimerisation" evidence="1">
    <location>
        <begin position="71"/>
        <end position="129"/>
    </location>
</feature>
<evidence type="ECO:0000259" key="1">
    <source>
        <dbReference type="Pfam" id="PF05699"/>
    </source>
</evidence>
<dbReference type="InterPro" id="IPR012337">
    <property type="entry name" value="RNaseH-like_sf"/>
</dbReference>
<dbReference type="PANTHER" id="PTHR47611">
    <property type="entry name" value="HAT DIMERISATION DOMAIN, C-TERMINAL"/>
    <property type="match status" value="1"/>
</dbReference>